<evidence type="ECO:0000256" key="1">
    <source>
        <dbReference type="SAM" id="MobiDB-lite"/>
    </source>
</evidence>
<dbReference type="EMBL" id="CAWUHD010000231">
    <property type="protein sequence ID" value="CAK7238324.1"/>
    <property type="molecule type" value="Genomic_DNA"/>
</dbReference>
<reference evidence="2 3" key="1">
    <citation type="submission" date="2024-01" db="EMBL/GenBank/DDBJ databases">
        <authorList>
            <person name="Allen C."/>
            <person name="Tagirdzhanova G."/>
        </authorList>
    </citation>
    <scope>NUCLEOTIDE SEQUENCE [LARGE SCALE GENOMIC DNA]</scope>
</reference>
<proteinExistence type="predicted"/>
<feature type="region of interest" description="Disordered" evidence="1">
    <location>
        <begin position="59"/>
        <end position="90"/>
    </location>
</feature>
<sequence>MNPALRPTQPIVWINGWPAVGKQAVAQCLYQFLGHDRAIIIDDREFTDTMKLSPEAQMARYASRANSGRARGLSMGDQNRHSHSAGTDGNYSGKGSYPFATCTEKDCASKDQCSSNECPSKECPSKTSVVRECIAGRLIADHDEISLAAQARQEACFRKYIHDIHEEPDPNIKSTIPANPKATEQNKKLPTNMQKVIIFTDCRANNAAGAEGAWRYADAAKQANRLFIPIYVECMPEEHERRAQTSDRVYTQPDGAPITGVEAARELQALSNGRLYTFPQETIPGLFVNVTTRGTHDSVMDIISFINAVMEKRNSAVMESVAEAVRRRPGSSIDATAE</sequence>
<evidence type="ECO:0000313" key="3">
    <source>
        <dbReference type="Proteomes" id="UP001642482"/>
    </source>
</evidence>
<dbReference type="Proteomes" id="UP001642482">
    <property type="component" value="Unassembled WGS sequence"/>
</dbReference>
<comment type="caution">
    <text evidence="2">The sequence shown here is derived from an EMBL/GenBank/DDBJ whole genome shotgun (WGS) entry which is preliminary data.</text>
</comment>
<evidence type="ECO:0000313" key="2">
    <source>
        <dbReference type="EMBL" id="CAK7238324.1"/>
    </source>
</evidence>
<gene>
    <name evidence="2" type="ORF">SEUCBS140593_010550</name>
</gene>
<name>A0ABP0D1N0_9PEZI</name>
<protein>
    <submittedName>
        <fullName evidence="2">Uncharacterized protein</fullName>
    </submittedName>
</protein>
<accession>A0ABP0D1N0</accession>
<organism evidence="2 3">
    <name type="scientific">Sporothrix eucalyptigena</name>
    <dbReference type="NCBI Taxonomy" id="1812306"/>
    <lineage>
        <taxon>Eukaryota</taxon>
        <taxon>Fungi</taxon>
        <taxon>Dikarya</taxon>
        <taxon>Ascomycota</taxon>
        <taxon>Pezizomycotina</taxon>
        <taxon>Sordariomycetes</taxon>
        <taxon>Sordariomycetidae</taxon>
        <taxon>Ophiostomatales</taxon>
        <taxon>Ophiostomataceae</taxon>
        <taxon>Sporothrix</taxon>
    </lineage>
</organism>
<keyword evidence="3" id="KW-1185">Reference proteome</keyword>